<dbReference type="EMBL" id="JAUKUD010000002">
    <property type="protein sequence ID" value="KAK0751843.1"/>
    <property type="molecule type" value="Genomic_DNA"/>
</dbReference>
<accession>A0AA40KA80</accession>
<dbReference type="AlphaFoldDB" id="A0AA40KA80"/>
<dbReference type="Proteomes" id="UP001172155">
    <property type="component" value="Unassembled WGS sequence"/>
</dbReference>
<evidence type="ECO:0000313" key="1">
    <source>
        <dbReference type="EMBL" id="KAK0751843.1"/>
    </source>
</evidence>
<gene>
    <name evidence="1" type="ORF">B0T18DRAFT_387907</name>
</gene>
<proteinExistence type="predicted"/>
<comment type="caution">
    <text evidence="1">The sequence shown here is derived from an EMBL/GenBank/DDBJ whole genome shotgun (WGS) entry which is preliminary data.</text>
</comment>
<sequence length="141" mass="15573">MDRFTAVPGCYRLVVKHGFMDEVISPYLAALLYEQVRKFVVRQAREKYGVREKEAEGEAAEAESVAPGGGKQRVVVPVELRDEEVAAELAHLDRAYAARIMYIVGRGADARGADVVVWAQGRAVGLLVNSFGTIRAQRLRI</sequence>
<keyword evidence="2" id="KW-1185">Reference proteome</keyword>
<reference evidence="1" key="1">
    <citation type="submission" date="2023-06" db="EMBL/GenBank/DDBJ databases">
        <title>Genome-scale phylogeny and comparative genomics of the fungal order Sordariales.</title>
        <authorList>
            <consortium name="Lawrence Berkeley National Laboratory"/>
            <person name="Hensen N."/>
            <person name="Bonometti L."/>
            <person name="Westerberg I."/>
            <person name="Brannstrom I.O."/>
            <person name="Guillou S."/>
            <person name="Cros-Aarteil S."/>
            <person name="Calhoun S."/>
            <person name="Haridas S."/>
            <person name="Kuo A."/>
            <person name="Mondo S."/>
            <person name="Pangilinan J."/>
            <person name="Riley R."/>
            <person name="LaButti K."/>
            <person name="Andreopoulos B."/>
            <person name="Lipzen A."/>
            <person name="Chen C."/>
            <person name="Yanf M."/>
            <person name="Daum C."/>
            <person name="Ng V."/>
            <person name="Clum A."/>
            <person name="Steindorff A."/>
            <person name="Ohm R."/>
            <person name="Martin F."/>
            <person name="Silar P."/>
            <person name="Natvig D."/>
            <person name="Lalanne C."/>
            <person name="Gautier V."/>
            <person name="Ament-velasquez S.L."/>
            <person name="Kruys A."/>
            <person name="Hutchinson M.I."/>
            <person name="Powell A.J."/>
            <person name="Barry K."/>
            <person name="Miller A.N."/>
            <person name="Grigoriev I.V."/>
            <person name="Debuchy R."/>
            <person name="Gladieux P."/>
            <person name="Thoren M.H."/>
            <person name="Johannesson H."/>
        </authorList>
    </citation>
    <scope>NUCLEOTIDE SEQUENCE</scope>
    <source>
        <strain evidence="1">SMH3187-1</strain>
    </source>
</reference>
<protein>
    <submittedName>
        <fullName evidence="1">Uncharacterized protein</fullName>
    </submittedName>
</protein>
<evidence type="ECO:0000313" key="2">
    <source>
        <dbReference type="Proteomes" id="UP001172155"/>
    </source>
</evidence>
<name>A0AA40KA80_9PEZI</name>
<organism evidence="1 2">
    <name type="scientific">Schizothecium vesticola</name>
    <dbReference type="NCBI Taxonomy" id="314040"/>
    <lineage>
        <taxon>Eukaryota</taxon>
        <taxon>Fungi</taxon>
        <taxon>Dikarya</taxon>
        <taxon>Ascomycota</taxon>
        <taxon>Pezizomycotina</taxon>
        <taxon>Sordariomycetes</taxon>
        <taxon>Sordariomycetidae</taxon>
        <taxon>Sordariales</taxon>
        <taxon>Schizotheciaceae</taxon>
        <taxon>Schizothecium</taxon>
    </lineage>
</organism>